<dbReference type="Proteomes" id="UP001235269">
    <property type="component" value="Unassembled WGS sequence"/>
</dbReference>
<keyword evidence="3" id="KW-1185">Reference proteome</keyword>
<gene>
    <name evidence="2" type="ORF">QO005_004627</name>
</gene>
<evidence type="ECO:0000313" key="2">
    <source>
        <dbReference type="EMBL" id="MDQ0458267.1"/>
    </source>
</evidence>
<name>A0ABU0IJ34_9HYPH</name>
<protein>
    <recommendedName>
        <fullName evidence="4">Response receiver domain-containing protein</fullName>
    </recommendedName>
</protein>
<dbReference type="RefSeq" id="WP_307160363.1">
    <property type="nucleotide sequence ID" value="NZ_JAUSWH010000028.1"/>
</dbReference>
<accession>A0ABU0IJ34</accession>
<evidence type="ECO:0000256" key="1">
    <source>
        <dbReference type="SAM" id="MobiDB-lite"/>
    </source>
</evidence>
<reference evidence="2 3" key="1">
    <citation type="submission" date="2023-07" db="EMBL/GenBank/DDBJ databases">
        <title>Genomic Encyclopedia of Type Strains, Phase IV (KMG-IV): sequencing the most valuable type-strain genomes for metagenomic binning, comparative biology and taxonomic classification.</title>
        <authorList>
            <person name="Goeker M."/>
        </authorList>
    </citation>
    <scope>NUCLEOTIDE SEQUENCE [LARGE SCALE GENOMIC DNA]</scope>
    <source>
        <strain evidence="2 3">DSM 100301</strain>
    </source>
</reference>
<sequence>MFLASRFVVVDDKPEHIKGIKDSLDALRYDCHTRLYEEETVGGWSVLPGIRMLFIDKNLRAGVTMGGGPQNAFAAIVEVIEKLISPESGPYGLVLWAEQPDYEAFKTFLYERLATDKPDLLPVFCEQLRKGDYINTTTGAVLDPPKLQADIIAKMSSSLQMKALFSWEADVVAAMDAVLKSIVGLVAPNKRGSEEFGLELGKVLYRLSQAGSGVDRAQESPRESINQVLVPILADRITEHDPDGSQGDSWREALVVPTEKPAPVSVQSAVNSAIHLSYGRTGDGSTLKASDLGAVVEFPFNEVEKALEEQFGITKAIIMGENFFGMTDADWEASSLRLIQIGATCDHAQPKDGPIQFLLALEWAFPNTEGTRAAGSSLHAKKSPKSQEWSSPVIGVGDDRKPGRLSAFLSCTISVPRPAVGGWTVKYRLREELVSKLTQEYARHISRPGIVELR</sequence>
<feature type="region of interest" description="Disordered" evidence="1">
    <location>
        <begin position="374"/>
        <end position="397"/>
    </location>
</feature>
<organism evidence="2 3">
    <name type="scientific">Rhizobium paknamense</name>
    <dbReference type="NCBI Taxonomy" id="1206817"/>
    <lineage>
        <taxon>Bacteria</taxon>
        <taxon>Pseudomonadati</taxon>
        <taxon>Pseudomonadota</taxon>
        <taxon>Alphaproteobacteria</taxon>
        <taxon>Hyphomicrobiales</taxon>
        <taxon>Rhizobiaceae</taxon>
        <taxon>Rhizobium/Agrobacterium group</taxon>
        <taxon>Rhizobium</taxon>
    </lineage>
</organism>
<dbReference type="EMBL" id="JAUSWH010000028">
    <property type="protein sequence ID" value="MDQ0458267.1"/>
    <property type="molecule type" value="Genomic_DNA"/>
</dbReference>
<comment type="caution">
    <text evidence="2">The sequence shown here is derived from an EMBL/GenBank/DDBJ whole genome shotgun (WGS) entry which is preliminary data.</text>
</comment>
<evidence type="ECO:0008006" key="4">
    <source>
        <dbReference type="Google" id="ProtNLM"/>
    </source>
</evidence>
<evidence type="ECO:0000313" key="3">
    <source>
        <dbReference type="Proteomes" id="UP001235269"/>
    </source>
</evidence>
<proteinExistence type="predicted"/>